<evidence type="ECO:0000256" key="3">
    <source>
        <dbReference type="ARBA" id="ARBA00022989"/>
    </source>
</evidence>
<dbReference type="RefSeq" id="WP_097074380.1">
    <property type="nucleotide sequence ID" value="NZ_OBMQ01000011.1"/>
</dbReference>
<evidence type="ECO:0000256" key="4">
    <source>
        <dbReference type="SAM" id="MobiDB-lite"/>
    </source>
</evidence>
<dbReference type="EMBL" id="OBMQ01000011">
    <property type="protein sequence ID" value="SOC19479.1"/>
    <property type="molecule type" value="Genomic_DNA"/>
</dbReference>
<dbReference type="InterPro" id="IPR015919">
    <property type="entry name" value="Cadherin-like_sf"/>
</dbReference>
<dbReference type="PROSITE" id="PS50268">
    <property type="entry name" value="CADHERIN_2"/>
    <property type="match status" value="1"/>
</dbReference>
<dbReference type="OrthoDB" id="2440767at2"/>
<gene>
    <name evidence="8" type="ORF">SAMN05880501_1114</name>
</gene>
<evidence type="ECO:0000259" key="6">
    <source>
        <dbReference type="PROSITE" id="PS50268"/>
    </source>
</evidence>
<name>A0A285TBL5_9BACL</name>
<accession>A0A285TBL5</accession>
<reference evidence="9" key="1">
    <citation type="submission" date="2017-08" db="EMBL/GenBank/DDBJ databases">
        <authorList>
            <person name="Varghese N."/>
            <person name="Submissions S."/>
        </authorList>
    </citation>
    <scope>NUCLEOTIDE SEQUENCE [LARGE SCALE GENOMIC DNA]</scope>
    <source>
        <strain evidence="9">JC22</strain>
    </source>
</reference>
<dbReference type="Pfam" id="PF00028">
    <property type="entry name" value="Cadherin"/>
    <property type="match status" value="1"/>
</dbReference>
<keyword evidence="3" id="KW-0472">Membrane</keyword>
<feature type="region of interest" description="Disordered" evidence="4">
    <location>
        <begin position="859"/>
        <end position="893"/>
    </location>
</feature>
<dbReference type="Gene3D" id="2.60.40.3630">
    <property type="match status" value="2"/>
</dbReference>
<dbReference type="PROSITE" id="PS50835">
    <property type="entry name" value="IG_LIKE"/>
    <property type="match status" value="1"/>
</dbReference>
<feature type="signal peptide" evidence="5">
    <location>
        <begin position="1"/>
        <end position="27"/>
    </location>
</feature>
<dbReference type="GO" id="GO:0005509">
    <property type="term" value="F:calcium ion binding"/>
    <property type="evidence" value="ECO:0007669"/>
    <property type="project" value="InterPro"/>
</dbReference>
<evidence type="ECO:0000256" key="2">
    <source>
        <dbReference type="ARBA" id="ARBA00022729"/>
    </source>
</evidence>
<dbReference type="Gene3D" id="2.60.40.60">
    <property type="entry name" value="Cadherins"/>
    <property type="match status" value="1"/>
</dbReference>
<evidence type="ECO:0000313" key="9">
    <source>
        <dbReference type="Proteomes" id="UP000219636"/>
    </source>
</evidence>
<evidence type="ECO:0000313" key="8">
    <source>
        <dbReference type="EMBL" id="SOC19479.1"/>
    </source>
</evidence>
<evidence type="ECO:0000259" key="7">
    <source>
        <dbReference type="PROSITE" id="PS50835"/>
    </source>
</evidence>
<keyword evidence="3" id="KW-1133">Transmembrane helix</keyword>
<dbReference type="Pfam" id="PF12733">
    <property type="entry name" value="Cadherin-like"/>
    <property type="match status" value="1"/>
</dbReference>
<dbReference type="SUPFAM" id="SSF48726">
    <property type="entry name" value="Immunoglobulin"/>
    <property type="match status" value="1"/>
</dbReference>
<protein>
    <submittedName>
        <fullName evidence="8">Ig-like domain-containing protein</fullName>
    </submittedName>
</protein>
<organism evidence="8 9">
    <name type="scientific">Ureibacillus xyleni</name>
    <dbReference type="NCBI Taxonomy" id="614648"/>
    <lineage>
        <taxon>Bacteria</taxon>
        <taxon>Bacillati</taxon>
        <taxon>Bacillota</taxon>
        <taxon>Bacilli</taxon>
        <taxon>Bacillales</taxon>
        <taxon>Caryophanaceae</taxon>
        <taxon>Ureibacillus</taxon>
    </lineage>
</organism>
<dbReference type="SUPFAM" id="SSF49313">
    <property type="entry name" value="Cadherin-like"/>
    <property type="match status" value="1"/>
</dbReference>
<dbReference type="InterPro" id="IPR032812">
    <property type="entry name" value="SbsA_Ig"/>
</dbReference>
<dbReference type="GO" id="GO:0005886">
    <property type="term" value="C:plasma membrane"/>
    <property type="evidence" value="ECO:0007669"/>
    <property type="project" value="UniProtKB-SubCell"/>
</dbReference>
<keyword evidence="2 5" id="KW-0732">Signal</keyword>
<dbReference type="GO" id="GO:0007156">
    <property type="term" value="P:homophilic cell adhesion via plasma membrane adhesion molecules"/>
    <property type="evidence" value="ECO:0007669"/>
    <property type="project" value="InterPro"/>
</dbReference>
<feature type="domain" description="Cadherin" evidence="6">
    <location>
        <begin position="45"/>
        <end position="136"/>
    </location>
</feature>
<dbReference type="Pfam" id="PF13205">
    <property type="entry name" value="Big_5"/>
    <property type="match status" value="2"/>
</dbReference>
<dbReference type="InterPro" id="IPR025883">
    <property type="entry name" value="Cadherin-like_domain"/>
</dbReference>
<evidence type="ECO:0000256" key="1">
    <source>
        <dbReference type="ARBA" id="ARBA00022692"/>
    </source>
</evidence>
<proteinExistence type="predicted"/>
<keyword evidence="1" id="KW-0812">Transmembrane</keyword>
<dbReference type="PANTHER" id="PTHR24026:SF126">
    <property type="entry name" value="PROTOCADHERIN FAT 4"/>
    <property type="match status" value="1"/>
</dbReference>
<dbReference type="InterPro" id="IPR036179">
    <property type="entry name" value="Ig-like_dom_sf"/>
</dbReference>
<dbReference type="Proteomes" id="UP000219636">
    <property type="component" value="Unassembled WGS sequence"/>
</dbReference>
<sequence>MRKSIKLKKISVLIITCIFLNLSYVKANTIQDNQAPTDIFLSNNSIRENESIGATVGTLTTTDPDAGDTFTYSIVGGDFSSFAISGNTLRTNDSFNYEKKNSYSIIVRATDSRGLFTDKVFTIFIQDQIGNEAPSITSGIYHFQSIPLYSVIATVPVSAIATLADDDIGALSGIAVTNVSPEGIWQYQLPGGDWIEFGEISPNNALLLPSNAYVSYFSTNSGTFDFTFRGWDQTTGTAGGKADTTINGGTTAFSSNTQTAKIEIFSISTVSIKSQPTKLTYLEGENLDLSGLVLTGKNSDNSYLEVISEHFSKNRIIVSPANGSMLNLSNHNQQISIMIDGKEVKTEPLTVIRVIKPITAATITGLVAPRTGETPLGKEALSTYESNFIIDDIRWLNLDESPATLTDTGKFKAGTRYSAKIRLQAKEGYKFIVNTTTTVNGETISSATVDGGDVEQNTLDVMVTFNQTADLAVNTATITSQPSNLVYQEGESLNLNGLVVTLLYNDGTSKDVAVNDFTTNGMTVSPAEGTTLNVANHHNKPITITINNQNINTNHLTINALTYAETPVIKVQPENKVVNVGEIAQIFVEGASSKGVISYQWYRNTTNSNDGGTLIPNATTASYTPPTNTSGTTYYYAVITNTDNDATGNKTATATSQVAVVTVKYNAETPVITTQPTDQTVSVGEGIVPLKVVATTNHGTLSYQWYKNTMNNTNGIPIPGATGTTYTPPTDTAGTTYYYVVVTNTDNSATGQQTATITSNVVAVNVKNTNANLSALTLSTGTLNPVFDKNTAAYTVNVPNSVSSITVTPTVEDTGKATVTVNGQPSSATVSLNVGSNTITVVVTAENGTTKTYTITVQRAQSSSGGGGGSTPTPQPGPEIITVPVETGNPQQGSTVSTAIIKRTTDANGNKKDEVELTPQNAAETVQKLKETGADTARIVIPDTKDEVSEINFSVKKDSIKALQDGDINLEIYTDNARIAIPKDSMGELKDDLYFRIVPIKEEQRKNEVKERAKQEEVVQKVAGSININIVGRPMTIETNMPNTPVDLILPLKDVTIPENASERAEFFNKLGVFIEHSDGEKVFIKGEVVPYKNGELGLKFTINKFSTFTIINMENGWKTPNYNDQFTGRTSEIEQPVMADKVWNITFNQTIKNNTVNEDTVYMYDEDGEKVEIDVQLTNNRTITVSPKSYYKPDTKYYLYLSKDIESSNGVPLKESERYVFKTTPYSLDKGKWQEKADVSPNKEWTITFNANVKESLLIDNYIFVTDQHGRKVQVNTELVNPKTVKIKPVKPYDYGQTYYLFMKDLKSDSDITMKEQTWMKYTIESGNVRNNTQYIINP</sequence>
<dbReference type="InterPro" id="IPR002126">
    <property type="entry name" value="Cadherin-like_dom"/>
</dbReference>
<feature type="domain" description="Ig-like" evidence="7">
    <location>
        <begin position="670"/>
        <end position="758"/>
    </location>
</feature>
<dbReference type="Gene3D" id="2.60.40.2700">
    <property type="match status" value="2"/>
</dbReference>
<dbReference type="CDD" id="cd11304">
    <property type="entry name" value="Cadherin_repeat"/>
    <property type="match status" value="1"/>
</dbReference>
<keyword evidence="9" id="KW-1185">Reference proteome</keyword>
<evidence type="ECO:0000256" key="5">
    <source>
        <dbReference type="SAM" id="SignalP"/>
    </source>
</evidence>
<dbReference type="InterPro" id="IPR007110">
    <property type="entry name" value="Ig-like_dom"/>
</dbReference>
<dbReference type="SMART" id="SM00112">
    <property type="entry name" value="CA"/>
    <property type="match status" value="1"/>
</dbReference>
<feature type="chain" id="PRO_5013261746" evidence="5">
    <location>
        <begin position="28"/>
        <end position="1340"/>
    </location>
</feature>
<dbReference type="PANTHER" id="PTHR24026">
    <property type="entry name" value="FAT ATYPICAL CADHERIN-RELATED"/>
    <property type="match status" value="1"/>
</dbReference>